<keyword evidence="1" id="KW-0472">Membrane</keyword>
<evidence type="ECO:0000256" key="2">
    <source>
        <dbReference type="SAM" id="SignalP"/>
    </source>
</evidence>
<gene>
    <name evidence="3" type="ORF">OK345_05200</name>
</gene>
<keyword evidence="4" id="KW-1185">Reference proteome</keyword>
<feature type="transmembrane region" description="Helical" evidence="1">
    <location>
        <begin position="429"/>
        <end position="450"/>
    </location>
</feature>
<dbReference type="Pfam" id="PF13163">
    <property type="entry name" value="DUF3999"/>
    <property type="match status" value="1"/>
</dbReference>
<evidence type="ECO:0000256" key="1">
    <source>
        <dbReference type="SAM" id="Phobius"/>
    </source>
</evidence>
<organism evidence="3 4">
    <name type="scientific">Xanthomonas chitinilytica</name>
    <dbReference type="NCBI Taxonomy" id="2989819"/>
    <lineage>
        <taxon>Bacteria</taxon>
        <taxon>Pseudomonadati</taxon>
        <taxon>Pseudomonadota</taxon>
        <taxon>Gammaproteobacteria</taxon>
        <taxon>Lysobacterales</taxon>
        <taxon>Lysobacteraceae</taxon>
        <taxon>Xanthomonas</taxon>
    </lineage>
</organism>
<dbReference type="RefSeq" id="WP_265126863.1">
    <property type="nucleotide sequence ID" value="NZ_JAPCHY010000003.1"/>
</dbReference>
<feature type="chain" id="PRO_5045957202" evidence="2">
    <location>
        <begin position="18"/>
        <end position="463"/>
    </location>
</feature>
<reference evidence="3 4" key="1">
    <citation type="submission" date="2022-10" db="EMBL/GenBank/DDBJ databases">
        <title>Xanthomonas sp. H13-6.</title>
        <authorList>
            <person name="Liu X."/>
            <person name="Deng Z."/>
            <person name="Jiang Y."/>
            <person name="Yu T."/>
            <person name="Ai J."/>
        </authorList>
    </citation>
    <scope>NUCLEOTIDE SEQUENCE [LARGE SCALE GENOMIC DNA]</scope>
    <source>
        <strain evidence="3 4">H13-6</strain>
    </source>
</reference>
<comment type="caution">
    <text evidence="3">The sequence shown here is derived from an EMBL/GenBank/DDBJ whole genome shotgun (WGS) entry which is preliminary data.</text>
</comment>
<accession>A0ABT3JTU6</accession>
<keyword evidence="1" id="KW-1133">Transmembrane helix</keyword>
<dbReference type="Proteomes" id="UP001209922">
    <property type="component" value="Unassembled WGS sequence"/>
</dbReference>
<proteinExistence type="predicted"/>
<keyword evidence="1" id="KW-0812">Transmembrane</keyword>
<feature type="signal peptide" evidence="2">
    <location>
        <begin position="1"/>
        <end position="17"/>
    </location>
</feature>
<name>A0ABT3JTU6_9XANT</name>
<dbReference type="InterPro" id="IPR025060">
    <property type="entry name" value="DUF3999"/>
</dbReference>
<protein>
    <submittedName>
        <fullName evidence="3">DUF3999 domain-containing protein</fullName>
    </submittedName>
</protein>
<evidence type="ECO:0000313" key="3">
    <source>
        <dbReference type="EMBL" id="MCW4471906.1"/>
    </source>
</evidence>
<keyword evidence="2" id="KW-0732">Signal</keyword>
<evidence type="ECO:0000313" key="4">
    <source>
        <dbReference type="Proteomes" id="UP001209922"/>
    </source>
</evidence>
<dbReference type="EMBL" id="JAPCHY010000003">
    <property type="protein sequence ID" value="MCW4471906.1"/>
    <property type="molecule type" value="Genomic_DNA"/>
</dbReference>
<sequence length="463" mass="49436">MMKHLLWLALLPLGAQAADDFARQWPLQLSQPEAGAYRVPLDASVYAAAHWRDLRDVRVVDADGKPVASAVHAAAVPPPAPVRTVELRWFALPVTAAGDDDLSVVVRRDAGGKVLSIRNSVARGGSSGAADPVWLVDLGEDAGKLRALVVDWADATATLDLGYRLEGSDDLRGWQLLDPQVRLVQLRNQGRELRNDTIEVATAMRYLRLVPLQRTGAPALRGLRGEMADTAEAGDWQWQELQAATAGDAKDGYLYQLQGRWPVQRLDVVMPANSTASWTVSSRDPDRMSGGDATSAWRVQAIGWNAWNLSATGQQQRSAPLQLPGAVSDREWRLQAGPEAVSAAAPVLRLGYRPGSVVFLAQGRAPYLLVAGSANVAEAQAALDPMLDALRARNGAQWQPAVASLGAGVQRAGDAAYQPARAPRDWKNVVLWAVLVLGALAVAGFALSLVRSNRGSHGGGGQA</sequence>